<dbReference type="RefSeq" id="WP_052216527.1">
    <property type="nucleotide sequence ID" value="NZ_LGTE01000001.1"/>
</dbReference>
<comment type="caution">
    <text evidence="1">The sequence shown here is derived from an EMBL/GenBank/DDBJ whole genome shotgun (WGS) entry which is preliminary data.</text>
</comment>
<gene>
    <name evidence="1" type="ORF">Tfer_0252</name>
</gene>
<reference evidence="2" key="1">
    <citation type="submission" date="2015-07" db="EMBL/GenBank/DDBJ databases">
        <title>Complete Genome of Thermincola ferriacetica strain Z-0001T.</title>
        <authorList>
            <person name="Lusk B."/>
            <person name="Badalamenti J.P."/>
            <person name="Parameswaran P."/>
            <person name="Bond D.R."/>
            <person name="Torres C.I."/>
        </authorList>
    </citation>
    <scope>NUCLEOTIDE SEQUENCE [LARGE SCALE GENOMIC DNA]</scope>
    <source>
        <strain evidence="2">Z-0001</strain>
    </source>
</reference>
<dbReference type="Proteomes" id="UP000037175">
    <property type="component" value="Unassembled WGS sequence"/>
</dbReference>
<protein>
    <submittedName>
        <fullName evidence="1">Uncharacterized protein</fullName>
    </submittedName>
</protein>
<dbReference type="AlphaFoldDB" id="A0A0L6W7V0"/>
<keyword evidence="2" id="KW-1185">Reference proteome</keyword>
<name>A0A0L6W7V0_9FIRM</name>
<organism evidence="1 2">
    <name type="scientific">Thermincola ferriacetica</name>
    <dbReference type="NCBI Taxonomy" id="281456"/>
    <lineage>
        <taxon>Bacteria</taxon>
        <taxon>Bacillati</taxon>
        <taxon>Bacillota</taxon>
        <taxon>Clostridia</taxon>
        <taxon>Eubacteriales</taxon>
        <taxon>Thermincolaceae</taxon>
        <taxon>Thermincola</taxon>
    </lineage>
</organism>
<proteinExistence type="predicted"/>
<dbReference type="EMBL" id="LGTE01000001">
    <property type="protein sequence ID" value="KNZ71174.1"/>
    <property type="molecule type" value="Genomic_DNA"/>
</dbReference>
<sequence length="115" mass="13310">MNIITGKSETAIDKQVKDGWFIHGLRQPGELVDPDQVQVGSYYVYKEKFGMVTIVKVIEKLSENGWSGFRLMIKRVLYSPWPVQKGTVFEAGYYTKLFNYPTSWHLEPCMSLIKK</sequence>
<evidence type="ECO:0000313" key="1">
    <source>
        <dbReference type="EMBL" id="KNZ71174.1"/>
    </source>
</evidence>
<accession>A0A0L6W7V0</accession>
<evidence type="ECO:0000313" key="2">
    <source>
        <dbReference type="Proteomes" id="UP000037175"/>
    </source>
</evidence>